<dbReference type="AlphaFoldDB" id="A0AAV2JSB7"/>
<reference evidence="1 2" key="1">
    <citation type="submission" date="2024-04" db="EMBL/GenBank/DDBJ databases">
        <authorList>
            <person name="Waldvogel A.-M."/>
            <person name="Schoenle A."/>
        </authorList>
    </citation>
    <scope>NUCLEOTIDE SEQUENCE [LARGE SCALE GENOMIC DNA]</scope>
</reference>
<dbReference type="Proteomes" id="UP001497482">
    <property type="component" value="Chromosome 14"/>
</dbReference>
<protein>
    <submittedName>
        <fullName evidence="1">Uncharacterized protein</fullName>
    </submittedName>
</protein>
<name>A0AAV2JSB7_KNICA</name>
<keyword evidence="2" id="KW-1185">Reference proteome</keyword>
<evidence type="ECO:0000313" key="1">
    <source>
        <dbReference type="EMBL" id="CAL1580427.1"/>
    </source>
</evidence>
<organism evidence="1 2">
    <name type="scientific">Knipowitschia caucasica</name>
    <name type="common">Caucasian dwarf goby</name>
    <name type="synonym">Pomatoschistus caucasicus</name>
    <dbReference type="NCBI Taxonomy" id="637954"/>
    <lineage>
        <taxon>Eukaryota</taxon>
        <taxon>Metazoa</taxon>
        <taxon>Chordata</taxon>
        <taxon>Craniata</taxon>
        <taxon>Vertebrata</taxon>
        <taxon>Euteleostomi</taxon>
        <taxon>Actinopterygii</taxon>
        <taxon>Neopterygii</taxon>
        <taxon>Teleostei</taxon>
        <taxon>Neoteleostei</taxon>
        <taxon>Acanthomorphata</taxon>
        <taxon>Gobiaria</taxon>
        <taxon>Gobiiformes</taxon>
        <taxon>Gobioidei</taxon>
        <taxon>Gobiidae</taxon>
        <taxon>Gobiinae</taxon>
        <taxon>Knipowitschia</taxon>
    </lineage>
</organism>
<proteinExistence type="predicted"/>
<dbReference type="EMBL" id="OZ035836">
    <property type="protein sequence ID" value="CAL1580427.1"/>
    <property type="molecule type" value="Genomic_DNA"/>
</dbReference>
<sequence>MVYATGLRINLSDNFSSVLVDTKKVNGNDRCVGEMGYSRPGGGSETGVSRGATPLWCERRRRRRRRRSSDTGLCAEEQTLCVSRARTEEERRTEQ</sequence>
<accession>A0AAV2JSB7</accession>
<gene>
    <name evidence="1" type="ORF">KC01_LOCUS11271</name>
</gene>
<evidence type="ECO:0000313" key="2">
    <source>
        <dbReference type="Proteomes" id="UP001497482"/>
    </source>
</evidence>